<evidence type="ECO:0000256" key="1">
    <source>
        <dbReference type="SAM" id="SignalP"/>
    </source>
</evidence>
<evidence type="ECO:0000313" key="3">
    <source>
        <dbReference type="Proteomes" id="UP001501352"/>
    </source>
</evidence>
<gene>
    <name evidence="2" type="ORF">GCM10009422_07870</name>
</gene>
<accession>A0ABP3RS06</accession>
<dbReference type="EMBL" id="BAAAGA010000001">
    <property type="protein sequence ID" value="GAA0615267.1"/>
    <property type="molecule type" value="Genomic_DNA"/>
</dbReference>
<evidence type="ECO:0008006" key="4">
    <source>
        <dbReference type="Google" id="ProtNLM"/>
    </source>
</evidence>
<sequence length="176" mass="18974">MKSLMPVAAVVAALALSACSPVIEGGPPMALPIGLQETAQVGMITMSSAWLNAEDDFADTFNDEVHEELRRCMWGTALINVRIHLDDLQRAGRLETLLNGDGKHHLSGTVEFVDPARNNRVLGRFPIRVSTSAQGRVGGLLGDRQMMVSEAFGRAVCEEAFGRNPRDPGPHNATRG</sequence>
<organism evidence="2 3">
    <name type="scientific">Brevundimonas kwangchunensis</name>
    <dbReference type="NCBI Taxonomy" id="322163"/>
    <lineage>
        <taxon>Bacteria</taxon>
        <taxon>Pseudomonadati</taxon>
        <taxon>Pseudomonadota</taxon>
        <taxon>Alphaproteobacteria</taxon>
        <taxon>Caulobacterales</taxon>
        <taxon>Caulobacteraceae</taxon>
        <taxon>Brevundimonas</taxon>
    </lineage>
</organism>
<feature type="chain" id="PRO_5045904469" description="Lipoprotein" evidence="1">
    <location>
        <begin position="25"/>
        <end position="176"/>
    </location>
</feature>
<protein>
    <recommendedName>
        <fullName evidence="4">Lipoprotein</fullName>
    </recommendedName>
</protein>
<dbReference type="Proteomes" id="UP001501352">
    <property type="component" value="Unassembled WGS sequence"/>
</dbReference>
<dbReference type="PROSITE" id="PS51257">
    <property type="entry name" value="PROKAR_LIPOPROTEIN"/>
    <property type="match status" value="1"/>
</dbReference>
<keyword evidence="1" id="KW-0732">Signal</keyword>
<comment type="caution">
    <text evidence="2">The sequence shown here is derived from an EMBL/GenBank/DDBJ whole genome shotgun (WGS) entry which is preliminary data.</text>
</comment>
<feature type="signal peptide" evidence="1">
    <location>
        <begin position="1"/>
        <end position="24"/>
    </location>
</feature>
<proteinExistence type="predicted"/>
<evidence type="ECO:0000313" key="2">
    <source>
        <dbReference type="EMBL" id="GAA0615267.1"/>
    </source>
</evidence>
<keyword evidence="3" id="KW-1185">Reference proteome</keyword>
<name>A0ABP3RS06_9CAUL</name>
<reference evidence="3" key="1">
    <citation type="journal article" date="2019" name="Int. J. Syst. Evol. Microbiol.">
        <title>The Global Catalogue of Microorganisms (GCM) 10K type strain sequencing project: providing services to taxonomists for standard genome sequencing and annotation.</title>
        <authorList>
            <consortium name="The Broad Institute Genomics Platform"/>
            <consortium name="The Broad Institute Genome Sequencing Center for Infectious Disease"/>
            <person name="Wu L."/>
            <person name="Ma J."/>
        </authorList>
    </citation>
    <scope>NUCLEOTIDE SEQUENCE [LARGE SCALE GENOMIC DNA]</scope>
    <source>
        <strain evidence="3">JCM 12928</strain>
    </source>
</reference>